<gene>
    <name evidence="3" type="ORF">N1028_16750</name>
</gene>
<evidence type="ECO:0000259" key="2">
    <source>
        <dbReference type="PROSITE" id="PS51462"/>
    </source>
</evidence>
<dbReference type="Gene3D" id="3.90.79.10">
    <property type="entry name" value="Nucleoside Triphosphate Pyrophosphohydrolase"/>
    <property type="match status" value="1"/>
</dbReference>
<accession>A0AA41XJB4</accession>
<dbReference type="GO" id="GO:0016787">
    <property type="term" value="F:hydrolase activity"/>
    <property type="evidence" value="ECO:0007669"/>
    <property type="project" value="UniProtKB-KW"/>
</dbReference>
<dbReference type="AlphaFoldDB" id="A0AA41XJB4"/>
<comment type="caution">
    <text evidence="3">The sequence shown here is derived from an EMBL/GenBank/DDBJ whole genome shotgun (WGS) entry which is preliminary data.</text>
</comment>
<dbReference type="GO" id="GO:0006753">
    <property type="term" value="P:nucleoside phosphate metabolic process"/>
    <property type="evidence" value="ECO:0007669"/>
    <property type="project" value="TreeGrafter"/>
</dbReference>
<reference evidence="3" key="1">
    <citation type="submission" date="2022-08" db="EMBL/GenBank/DDBJ databases">
        <authorList>
            <person name="Deng Y."/>
            <person name="Han X.-F."/>
            <person name="Zhang Y.-Q."/>
        </authorList>
    </citation>
    <scope>NUCLEOTIDE SEQUENCE</scope>
    <source>
        <strain evidence="3">CPCC 203407</strain>
    </source>
</reference>
<feature type="domain" description="Nudix hydrolase" evidence="2">
    <location>
        <begin position="47"/>
        <end position="180"/>
    </location>
</feature>
<evidence type="ECO:0000313" key="3">
    <source>
        <dbReference type="EMBL" id="MCS5727545.1"/>
    </source>
</evidence>
<dbReference type="GO" id="GO:0019693">
    <property type="term" value="P:ribose phosphate metabolic process"/>
    <property type="evidence" value="ECO:0007669"/>
    <property type="project" value="TreeGrafter"/>
</dbReference>
<dbReference type="RefSeq" id="WP_259530531.1">
    <property type="nucleotide sequence ID" value="NZ_JANLCK010000011.1"/>
</dbReference>
<dbReference type="GO" id="GO:0005829">
    <property type="term" value="C:cytosol"/>
    <property type="evidence" value="ECO:0007669"/>
    <property type="project" value="TreeGrafter"/>
</dbReference>
<dbReference type="EMBL" id="JANLCK010000011">
    <property type="protein sequence ID" value="MCS5727545.1"/>
    <property type="molecule type" value="Genomic_DNA"/>
</dbReference>
<dbReference type="InterPro" id="IPR000086">
    <property type="entry name" value="NUDIX_hydrolase_dom"/>
</dbReference>
<dbReference type="InterPro" id="IPR015797">
    <property type="entry name" value="NUDIX_hydrolase-like_dom_sf"/>
</dbReference>
<keyword evidence="4" id="KW-1185">Reference proteome</keyword>
<organism evidence="3 4">
    <name type="scientific">Herbiconiux oxytropis</name>
    <dbReference type="NCBI Taxonomy" id="2970915"/>
    <lineage>
        <taxon>Bacteria</taxon>
        <taxon>Bacillati</taxon>
        <taxon>Actinomycetota</taxon>
        <taxon>Actinomycetes</taxon>
        <taxon>Micrococcales</taxon>
        <taxon>Microbacteriaceae</taxon>
        <taxon>Herbiconiux</taxon>
    </lineage>
</organism>
<proteinExistence type="predicted"/>
<dbReference type="PANTHER" id="PTHR11839">
    <property type="entry name" value="UDP/ADP-SUGAR PYROPHOSPHATASE"/>
    <property type="match status" value="1"/>
</dbReference>
<dbReference type="Proteomes" id="UP001165587">
    <property type="component" value="Unassembled WGS sequence"/>
</dbReference>
<evidence type="ECO:0000313" key="4">
    <source>
        <dbReference type="Proteomes" id="UP001165587"/>
    </source>
</evidence>
<sequence>MPEELFADDDAPVEVLSSDVVFDGYVWDVRRESFEYGGETLRRDFVDHPGAVAVFALDDEDRVLVIKQYRHPVRRREWEPPAGLLDVASEPALDAAKRELAEEADLEADTWNVLVDYLTTPGGNNEAIRIYLARGVRATGSAFDREAEEADMELRWVPLSELVDAALDSRVQNPSLVIGALAASLSRSRGWSTLKPADAPWPARPGAGG</sequence>
<dbReference type="SUPFAM" id="SSF55811">
    <property type="entry name" value="Nudix"/>
    <property type="match status" value="1"/>
</dbReference>
<protein>
    <submittedName>
        <fullName evidence="3">NUDIX hydrolase</fullName>
    </submittedName>
</protein>
<dbReference type="PANTHER" id="PTHR11839:SF31">
    <property type="entry name" value="ADP-RIBOSE PYROPHOSPHATASE"/>
    <property type="match status" value="1"/>
</dbReference>
<dbReference type="CDD" id="cd24158">
    <property type="entry name" value="NUDIX_ADPRase_Rv1700"/>
    <property type="match status" value="1"/>
</dbReference>
<dbReference type="Pfam" id="PF00293">
    <property type="entry name" value="NUDIX"/>
    <property type="match status" value="1"/>
</dbReference>
<name>A0AA41XJB4_9MICO</name>
<evidence type="ECO:0000256" key="1">
    <source>
        <dbReference type="ARBA" id="ARBA00022801"/>
    </source>
</evidence>
<keyword evidence="1 3" id="KW-0378">Hydrolase</keyword>
<dbReference type="PROSITE" id="PS51462">
    <property type="entry name" value="NUDIX"/>
    <property type="match status" value="1"/>
</dbReference>